<comment type="function">
    <text evidence="10">Acts as component of the peripheral membrane COG complex that is involved in intra-Golgi protein trafficking. COG is located at the cis-Golgi, and regulates tethering of retrograde intra-Golgi vesicles and possibly a number of other membrane trafficking events.</text>
</comment>
<dbReference type="GO" id="GO:0017119">
    <property type="term" value="C:Golgi transport complex"/>
    <property type="evidence" value="ECO:0007669"/>
    <property type="project" value="UniProtKB-UniRule"/>
</dbReference>
<dbReference type="InterPro" id="IPR048368">
    <property type="entry name" value="COG6_N"/>
</dbReference>
<dbReference type="PANTHER" id="PTHR21506:SF0">
    <property type="entry name" value="CONSERVED OLIGOMERIC GOLGI COMPLEX SUBUNIT 6"/>
    <property type="match status" value="1"/>
</dbReference>
<comment type="caution">
    <text evidence="15">The sequence shown here is derived from an EMBL/GenBank/DDBJ whole genome shotgun (WGS) entry which is preliminary data.</text>
</comment>
<evidence type="ECO:0000256" key="4">
    <source>
        <dbReference type="ARBA" id="ARBA00022448"/>
    </source>
</evidence>
<organism evidence="15 16">
    <name type="scientific">Phascolomyces articulosus</name>
    <dbReference type="NCBI Taxonomy" id="60185"/>
    <lineage>
        <taxon>Eukaryota</taxon>
        <taxon>Fungi</taxon>
        <taxon>Fungi incertae sedis</taxon>
        <taxon>Mucoromycota</taxon>
        <taxon>Mucoromycotina</taxon>
        <taxon>Mucoromycetes</taxon>
        <taxon>Mucorales</taxon>
        <taxon>Lichtheimiaceae</taxon>
        <taxon>Phascolomyces</taxon>
    </lineage>
</organism>
<protein>
    <recommendedName>
        <fullName evidence="3 10">Conserved oligomeric Golgi complex subunit 6</fullName>
        <shortName evidence="10">COG complex subunit 6</shortName>
    </recommendedName>
    <alternativeName>
        <fullName evidence="8 10">Component of oligomeric Golgi complex 6</fullName>
    </alternativeName>
</protein>
<feature type="coiled-coil region" evidence="11">
    <location>
        <begin position="95"/>
        <end position="136"/>
    </location>
</feature>
<feature type="region of interest" description="Disordered" evidence="12">
    <location>
        <begin position="1"/>
        <end position="22"/>
    </location>
</feature>
<keyword evidence="5 10" id="KW-0653">Protein transport</keyword>
<evidence type="ECO:0000256" key="8">
    <source>
        <dbReference type="ARBA" id="ARBA00031348"/>
    </source>
</evidence>
<evidence type="ECO:0000256" key="2">
    <source>
        <dbReference type="ARBA" id="ARBA00011023"/>
    </source>
</evidence>
<evidence type="ECO:0000256" key="6">
    <source>
        <dbReference type="ARBA" id="ARBA00023034"/>
    </source>
</evidence>
<comment type="function">
    <text evidence="9">Acts as a component of the peripheral membrane COG complex that is involved in intra-Golgi protein trafficking. COG is located at the cis-Golgi, and regulates tethering of retrograde intra-Golgi vesicles and possibly a number of other membrane trafficking events.</text>
</comment>
<comment type="subcellular location">
    <subcellularLocation>
        <location evidence="1 10">Golgi apparatus membrane</location>
        <topology evidence="1 10">Peripheral membrane protein</topology>
    </subcellularLocation>
</comment>
<keyword evidence="11" id="KW-0175">Coiled coil</keyword>
<dbReference type="InterPro" id="IPR010490">
    <property type="entry name" value="COG6"/>
</dbReference>
<reference evidence="15" key="1">
    <citation type="journal article" date="2022" name="IScience">
        <title>Evolution of zygomycete secretomes and the origins of terrestrial fungal ecologies.</title>
        <authorList>
            <person name="Chang Y."/>
            <person name="Wang Y."/>
            <person name="Mondo S."/>
            <person name="Ahrendt S."/>
            <person name="Andreopoulos W."/>
            <person name="Barry K."/>
            <person name="Beard J."/>
            <person name="Benny G.L."/>
            <person name="Blankenship S."/>
            <person name="Bonito G."/>
            <person name="Cuomo C."/>
            <person name="Desiro A."/>
            <person name="Gervers K.A."/>
            <person name="Hundley H."/>
            <person name="Kuo A."/>
            <person name="LaButti K."/>
            <person name="Lang B.F."/>
            <person name="Lipzen A."/>
            <person name="O'Donnell K."/>
            <person name="Pangilinan J."/>
            <person name="Reynolds N."/>
            <person name="Sandor L."/>
            <person name="Smith M.E."/>
            <person name="Tsang A."/>
            <person name="Grigoriev I.V."/>
            <person name="Stajich J.E."/>
            <person name="Spatafora J.W."/>
        </authorList>
    </citation>
    <scope>NUCLEOTIDE SEQUENCE</scope>
    <source>
        <strain evidence="15">RSA 2281</strain>
    </source>
</reference>
<feature type="domain" description="Conserved Oligomeric Golgi complex subunit 6 C-terminal" evidence="14">
    <location>
        <begin position="198"/>
        <end position="680"/>
    </location>
</feature>
<gene>
    <name evidence="15" type="ORF">BDA99DRAFT_529046</name>
</gene>
<dbReference type="Proteomes" id="UP001209540">
    <property type="component" value="Unassembled WGS sequence"/>
</dbReference>
<feature type="region of interest" description="Disordered" evidence="12">
    <location>
        <begin position="327"/>
        <end position="354"/>
    </location>
</feature>
<dbReference type="GO" id="GO:0015031">
    <property type="term" value="P:protein transport"/>
    <property type="evidence" value="ECO:0007669"/>
    <property type="project" value="UniProtKB-KW"/>
</dbReference>
<evidence type="ECO:0000256" key="5">
    <source>
        <dbReference type="ARBA" id="ARBA00022927"/>
    </source>
</evidence>
<keyword evidence="6 10" id="KW-0333">Golgi apparatus</keyword>
<evidence type="ECO:0000256" key="10">
    <source>
        <dbReference type="RuleBase" id="RU365075"/>
    </source>
</evidence>
<dbReference type="GO" id="GO:0000139">
    <property type="term" value="C:Golgi membrane"/>
    <property type="evidence" value="ECO:0007669"/>
    <property type="project" value="UniProtKB-SubCell"/>
</dbReference>
<dbReference type="Pfam" id="PF20653">
    <property type="entry name" value="COG6_C"/>
    <property type="match status" value="1"/>
</dbReference>
<evidence type="ECO:0000256" key="7">
    <source>
        <dbReference type="ARBA" id="ARBA00023136"/>
    </source>
</evidence>
<evidence type="ECO:0000256" key="12">
    <source>
        <dbReference type="SAM" id="MobiDB-lite"/>
    </source>
</evidence>
<evidence type="ECO:0000256" key="11">
    <source>
        <dbReference type="SAM" id="Coils"/>
    </source>
</evidence>
<dbReference type="InterPro" id="IPR048369">
    <property type="entry name" value="COG6_C"/>
</dbReference>
<keyword evidence="7 10" id="KW-0472">Membrane</keyword>
<keyword evidence="4 10" id="KW-0813">Transport</keyword>
<dbReference type="PANTHER" id="PTHR21506">
    <property type="entry name" value="COMPONENT OF OLIGOMERIC GOLGI COMPLEX 6"/>
    <property type="match status" value="1"/>
</dbReference>
<evidence type="ECO:0000256" key="9">
    <source>
        <dbReference type="ARBA" id="ARBA00043873"/>
    </source>
</evidence>
<proteinExistence type="inferred from homology"/>
<dbReference type="SMART" id="SM01087">
    <property type="entry name" value="COG6"/>
    <property type="match status" value="1"/>
</dbReference>
<keyword evidence="16" id="KW-1185">Reference proteome</keyword>
<evidence type="ECO:0000313" key="16">
    <source>
        <dbReference type="Proteomes" id="UP001209540"/>
    </source>
</evidence>
<feature type="domain" description="Conserved oligomeric complex COG6 N-terminal" evidence="13">
    <location>
        <begin position="60"/>
        <end position="166"/>
    </location>
</feature>
<reference evidence="15" key="2">
    <citation type="submission" date="2023-02" db="EMBL/GenBank/DDBJ databases">
        <authorList>
            <consortium name="DOE Joint Genome Institute"/>
            <person name="Mondo S.J."/>
            <person name="Chang Y."/>
            <person name="Wang Y."/>
            <person name="Ahrendt S."/>
            <person name="Andreopoulos W."/>
            <person name="Barry K."/>
            <person name="Beard J."/>
            <person name="Benny G.L."/>
            <person name="Blankenship S."/>
            <person name="Bonito G."/>
            <person name="Cuomo C."/>
            <person name="Desiro A."/>
            <person name="Gervers K.A."/>
            <person name="Hundley H."/>
            <person name="Kuo A."/>
            <person name="LaButti K."/>
            <person name="Lang B.F."/>
            <person name="Lipzen A."/>
            <person name="O'Donnell K."/>
            <person name="Pangilinan J."/>
            <person name="Reynolds N."/>
            <person name="Sandor L."/>
            <person name="Smith M.W."/>
            <person name="Tsang A."/>
            <person name="Grigoriev I.V."/>
            <person name="Stajich J.E."/>
            <person name="Spatafora J.W."/>
        </authorList>
    </citation>
    <scope>NUCLEOTIDE SEQUENCE</scope>
    <source>
        <strain evidence="15">RSA 2281</strain>
    </source>
</reference>
<evidence type="ECO:0000259" key="13">
    <source>
        <dbReference type="Pfam" id="PF06419"/>
    </source>
</evidence>
<dbReference type="Pfam" id="PF06419">
    <property type="entry name" value="COG6_N"/>
    <property type="match status" value="1"/>
</dbReference>
<accession>A0AAD5P7L6</accession>
<feature type="compositionally biased region" description="Basic and acidic residues" evidence="12">
    <location>
        <begin position="331"/>
        <end position="351"/>
    </location>
</feature>
<dbReference type="EMBL" id="JAIXMP010000059">
    <property type="protein sequence ID" value="KAI9244465.1"/>
    <property type="molecule type" value="Genomic_DNA"/>
</dbReference>
<comment type="similarity">
    <text evidence="2 10">Belongs to the COG6 family.</text>
</comment>
<comment type="subunit">
    <text evidence="10">Component of the conserved oligomeric Golgi complex.</text>
</comment>
<evidence type="ECO:0000313" key="15">
    <source>
        <dbReference type="EMBL" id="KAI9244465.1"/>
    </source>
</evidence>
<dbReference type="AlphaFoldDB" id="A0AAD5P7L6"/>
<name>A0AAD5P7L6_9FUNG</name>
<evidence type="ECO:0000256" key="3">
    <source>
        <dbReference type="ARBA" id="ARBA00020973"/>
    </source>
</evidence>
<evidence type="ECO:0000259" key="14">
    <source>
        <dbReference type="Pfam" id="PF20653"/>
    </source>
</evidence>
<evidence type="ECO:0000256" key="1">
    <source>
        <dbReference type="ARBA" id="ARBA00004395"/>
    </source>
</evidence>
<dbReference type="GO" id="GO:0006891">
    <property type="term" value="P:intra-Golgi vesicle-mediated transport"/>
    <property type="evidence" value="ECO:0007669"/>
    <property type="project" value="UniProtKB-UniRule"/>
</dbReference>
<sequence length="686" mass="76674">MTELEQSSNGLPEPTTAQLSISNKPNKLLATKLNKVLGSSVSDDARIKAALTALSDIPGLDETDLRRNLRGTIEKKEIAANKKFLEGFSRVVEQLETLESQVDGMSVSCQEMKEKLDQASNQTAEMIEQAHNIQDRSSACDTRLLIVDKFLEKFTLSEQEINTLCSSAVPIDGEFFVALDHLKQIHSDCRVLLMTQNQQAGLQIMESMALHQETAYEKLYRWTQYESRASFGRDSIDVSTLMTKALHALRHRPVLFQTILDDLAVARREAVGRAFMNALTRGGPGGTPRPIELQAHDSLRYIGDMLAWIHQACASEKEMLESLFHSAPGARKRENSRNSDDGKPNSGKEVEGDGSQSIIHISDAIDELLDYAMEGTCRPLKSRMEQVLVLQPGAITSYRVANLIQFYSVTVGKLLRKSAGLAKVLHDITDMAYKYFFKTLNAQADRLLQSADPPTRELTISPVVREMTLQLKEIVSSYDSSYLIASGEAECLPAFNFGETLDAIVDPLVQMCEISVQKFPSVERDVYVVNCIQHIESAIVSYSFTEKKRENLSERTNHLLQELATEQYNDLLKQSGLSEIDNAVSTKDSETPLSKVPNMDTQSLTTTLANLDSFLITISAGASPELRKLTSSEHYHQVQDNAIRMLLDAYRRIHIAVEDPVNEYENPDRILPRTIEEMEAIFSFAL</sequence>